<dbReference type="InterPro" id="IPR052021">
    <property type="entry name" value="Type-I_RS_S_subunit"/>
</dbReference>
<dbReference type="NCBIfam" id="NF047740">
    <property type="entry name" value="antiphage_MADS5"/>
    <property type="match status" value="1"/>
</dbReference>
<keyword evidence="3" id="KW-0175">Coiled coil</keyword>
<proteinExistence type="predicted"/>
<organism evidence="4 5">
    <name type="scientific">Thiopseudomonas acetoxidans</name>
    <dbReference type="NCBI Taxonomy" id="3041622"/>
    <lineage>
        <taxon>Bacteria</taxon>
        <taxon>Pseudomonadati</taxon>
        <taxon>Pseudomonadota</taxon>
        <taxon>Gammaproteobacteria</taxon>
        <taxon>Pseudomonadales</taxon>
        <taxon>Pseudomonadaceae</taxon>
        <taxon>Thiopseudomonas</taxon>
    </lineage>
</organism>
<dbReference type="Gene3D" id="3.90.220.20">
    <property type="entry name" value="DNA methylase specificity domains"/>
    <property type="match status" value="2"/>
</dbReference>
<dbReference type="PANTHER" id="PTHR30408">
    <property type="entry name" value="TYPE-1 RESTRICTION ENZYME ECOKI SPECIFICITY PROTEIN"/>
    <property type="match status" value="1"/>
</dbReference>
<evidence type="ECO:0000313" key="4">
    <source>
        <dbReference type="EMBL" id="MDM7858296.1"/>
    </source>
</evidence>
<gene>
    <name evidence="4" type="ORF">QEZ41_08395</name>
</gene>
<evidence type="ECO:0000256" key="3">
    <source>
        <dbReference type="SAM" id="Coils"/>
    </source>
</evidence>
<keyword evidence="5" id="KW-1185">Reference proteome</keyword>
<dbReference type="EMBL" id="JAUCDY010000009">
    <property type="protein sequence ID" value="MDM7858296.1"/>
    <property type="molecule type" value="Genomic_DNA"/>
</dbReference>
<dbReference type="SUPFAM" id="SSF116734">
    <property type="entry name" value="DNA methylase specificity domain"/>
    <property type="match status" value="2"/>
</dbReference>
<comment type="caution">
    <text evidence="4">The sequence shown here is derived from an EMBL/GenBank/DDBJ whole genome shotgun (WGS) entry which is preliminary data.</text>
</comment>
<sequence length="471" mass="52058">MIIKKVLSTWFQETGLRLDCAPYATGALEAKQALRDLDSECDHLGELTAGYKGGIYNGPVFKRNYVQHEEYGVKFLTTSSMIQARMNRVSLLKKEDAYSKKLSYLELKKGMTMISCSGTIGRMVYTRRTMDGTWSCQDMLKVVCDTDKVQSGYAYAFLASKFGVPIITSSTYGAIIPHIEPEHIANLPIPRFAKSLENEIHEKVDKASEFRSDSEELLDKAGEIVNAKFSFPERLAISHRIFTHSAASSSLVQKRMDATYHDQIAQMSDDLVEQAGAEKTLAELGVNTGESGRMKLIFTESDHGVPFSTSGEIFRARYEPKRFLAKSKLGDVADWGVRQEDILLARSGQVGGIIGTGVWADSRFENAAVSVDVIRIKAQESEVLPGYLYAYLMCTDVGYRQLIRSAAGSSIPHLSSDDVLKLKLPRMGTAEEKAVHELVQKAGELAADAQKLEDEAVKMVEDAIEAAAPKH</sequence>
<evidence type="ECO:0000256" key="2">
    <source>
        <dbReference type="ARBA" id="ARBA00023125"/>
    </source>
</evidence>
<keyword evidence="2" id="KW-0238">DNA-binding</keyword>
<reference evidence="4 5" key="1">
    <citation type="submission" date="2023-06" db="EMBL/GenBank/DDBJ databases">
        <title>Thiopseudomonas sp. CY1220 draft genome sequence.</title>
        <authorList>
            <person name="Zhao G."/>
            <person name="An M."/>
        </authorList>
    </citation>
    <scope>NUCLEOTIDE SEQUENCE [LARGE SCALE GENOMIC DNA]</scope>
    <source>
        <strain evidence="4 5">CY1220</strain>
    </source>
</reference>
<dbReference type="RefSeq" id="WP_289410980.1">
    <property type="nucleotide sequence ID" value="NZ_JAUCDY010000009.1"/>
</dbReference>
<accession>A0ABT7SQ24</accession>
<evidence type="ECO:0000313" key="5">
    <source>
        <dbReference type="Proteomes" id="UP001241056"/>
    </source>
</evidence>
<feature type="coiled-coil region" evidence="3">
    <location>
        <begin position="435"/>
        <end position="462"/>
    </location>
</feature>
<protein>
    <recommendedName>
        <fullName evidence="6">Restriction modification system DNA specificity domain</fullName>
    </recommendedName>
</protein>
<dbReference type="PANTHER" id="PTHR30408:SF12">
    <property type="entry name" value="TYPE I RESTRICTION ENZYME MJAVIII SPECIFICITY SUBUNIT"/>
    <property type="match status" value="1"/>
</dbReference>
<dbReference type="InterPro" id="IPR044946">
    <property type="entry name" value="Restrct_endonuc_typeI_TRD_sf"/>
</dbReference>
<evidence type="ECO:0000256" key="1">
    <source>
        <dbReference type="ARBA" id="ARBA00022747"/>
    </source>
</evidence>
<keyword evidence="1" id="KW-0680">Restriction system</keyword>
<evidence type="ECO:0008006" key="6">
    <source>
        <dbReference type="Google" id="ProtNLM"/>
    </source>
</evidence>
<dbReference type="Proteomes" id="UP001241056">
    <property type="component" value="Unassembled WGS sequence"/>
</dbReference>
<name>A0ABT7SQ24_9GAMM</name>